<keyword evidence="3" id="KW-1185">Reference proteome</keyword>
<dbReference type="AlphaFoldDB" id="E6W5G7"/>
<dbReference type="STRING" id="653733.Selin_0140"/>
<evidence type="ECO:0000313" key="3">
    <source>
        <dbReference type="Proteomes" id="UP000002572"/>
    </source>
</evidence>
<proteinExistence type="predicted"/>
<dbReference type="RefSeq" id="WP_013504787.1">
    <property type="nucleotide sequence ID" value="NC_014836.1"/>
</dbReference>
<dbReference type="Proteomes" id="UP000002572">
    <property type="component" value="Chromosome"/>
</dbReference>
<dbReference type="HOGENOM" id="CLU_1114399_0_0_0"/>
<keyword evidence="1" id="KW-1133">Transmembrane helix</keyword>
<dbReference type="SUPFAM" id="SSF48452">
    <property type="entry name" value="TPR-like"/>
    <property type="match status" value="1"/>
</dbReference>
<feature type="transmembrane region" description="Helical" evidence="1">
    <location>
        <begin position="7"/>
        <end position="25"/>
    </location>
</feature>
<sequence>MGTVRKLLFPIVFFGVLLYALFHLMTHESFRLYREGMEHYRQEDYRQAHQLFVQAVDSYRYNQKALLMQRNSRFALMTLEVAETIEDFLEKSDAAIAEKDFDRVERLLESALLAIVEVRKRELGDLPRIDALEQQIYRKRDHARALARQHYIQQAQSYARAGELRLAYSYSEKIRPVDHEVQMLQSRLAMEIARRDITLLLTESEQNIAAHQVRFILFWLNKVHPDSVHFNEATRLKQNIEKLLQESTP</sequence>
<evidence type="ECO:0000313" key="2">
    <source>
        <dbReference type="EMBL" id="ADU64898.1"/>
    </source>
</evidence>
<keyword evidence="1" id="KW-0472">Membrane</keyword>
<keyword evidence="1" id="KW-0812">Transmembrane</keyword>
<organism evidence="2 3">
    <name type="scientific">Desulfurispirillum indicum (strain ATCC BAA-1389 / DSM 22839 / S5)</name>
    <dbReference type="NCBI Taxonomy" id="653733"/>
    <lineage>
        <taxon>Bacteria</taxon>
        <taxon>Pseudomonadati</taxon>
        <taxon>Chrysiogenota</taxon>
        <taxon>Chrysiogenia</taxon>
        <taxon>Chrysiogenales</taxon>
        <taxon>Chrysiogenaceae</taxon>
        <taxon>Desulfurispirillum</taxon>
    </lineage>
</organism>
<dbReference type="InterPro" id="IPR011990">
    <property type="entry name" value="TPR-like_helical_dom_sf"/>
</dbReference>
<protein>
    <submittedName>
        <fullName evidence="2">Uncharacterized protein</fullName>
    </submittedName>
</protein>
<dbReference type="EMBL" id="CP002432">
    <property type="protein sequence ID" value="ADU64898.1"/>
    <property type="molecule type" value="Genomic_DNA"/>
</dbReference>
<accession>E6W5G7</accession>
<name>E6W5G7_DESIS</name>
<evidence type="ECO:0000256" key="1">
    <source>
        <dbReference type="SAM" id="Phobius"/>
    </source>
</evidence>
<dbReference type="KEGG" id="din:Selin_0140"/>
<gene>
    <name evidence="2" type="ordered locus">Selin_0140</name>
</gene>
<dbReference type="InParanoid" id="E6W5G7"/>
<reference evidence="2 3" key="1">
    <citation type="submission" date="2010-12" db="EMBL/GenBank/DDBJ databases">
        <title>Complete sequence of Desulfurispirillum indicum S5.</title>
        <authorList>
            <consortium name="US DOE Joint Genome Institute"/>
            <person name="Lucas S."/>
            <person name="Copeland A."/>
            <person name="Lapidus A."/>
            <person name="Cheng J.-F."/>
            <person name="Goodwin L."/>
            <person name="Pitluck S."/>
            <person name="Chertkov O."/>
            <person name="Held B."/>
            <person name="Detter J.C."/>
            <person name="Han C."/>
            <person name="Tapia R."/>
            <person name="Land M."/>
            <person name="Hauser L."/>
            <person name="Kyrpides N."/>
            <person name="Ivanova N."/>
            <person name="Mikhailova N."/>
            <person name="Haggblom M."/>
            <person name="Rauschenbach I."/>
            <person name="Bini E."/>
            <person name="Woyke T."/>
        </authorList>
    </citation>
    <scope>NUCLEOTIDE SEQUENCE [LARGE SCALE GENOMIC DNA]</scope>
    <source>
        <strain evidence="3">ATCC BAA-1389 / DSM 22839 / S5</strain>
    </source>
</reference>